<reference evidence="6" key="1">
    <citation type="journal article" date="2014" name="Nat. Commun.">
        <title>Genome sequence of mungbean and insights into evolution within Vigna species.</title>
        <authorList>
            <person name="Kang Y.J."/>
            <person name="Kim S.K."/>
            <person name="Kim M.Y."/>
            <person name="Lestari P."/>
            <person name="Kim K.H."/>
            <person name="Ha B.K."/>
            <person name="Jun T.H."/>
            <person name="Hwang W.J."/>
            <person name="Lee T."/>
            <person name="Lee J."/>
            <person name="Shim S."/>
            <person name="Yoon M.Y."/>
            <person name="Jang Y.E."/>
            <person name="Han K.S."/>
            <person name="Taeprayoon P."/>
            <person name="Yoon N."/>
            <person name="Somta P."/>
            <person name="Tanya P."/>
            <person name="Kim K.S."/>
            <person name="Gwag J.G."/>
            <person name="Moon J.K."/>
            <person name="Lee Y.H."/>
            <person name="Park B.S."/>
            <person name="Bombarely A."/>
            <person name="Doyle J.J."/>
            <person name="Jackson S.A."/>
            <person name="Schafleitner R."/>
            <person name="Srinives P."/>
            <person name="Varshney R.K."/>
            <person name="Lee S.H."/>
        </authorList>
    </citation>
    <scope>NUCLEOTIDE SEQUENCE [LARGE SCALE GENOMIC DNA]</scope>
    <source>
        <strain evidence="6">cv. VC1973A</strain>
    </source>
</reference>
<dbReference type="PROSITE" id="PS51792">
    <property type="entry name" value="YIPPEE"/>
    <property type="match status" value="1"/>
</dbReference>
<sequence length="129" mass="14475">MGRIFTVELEGRSYGCKSCKTHLALADDLISRAFYCQRGKAYLFNNVVNFTIGVLEERMMLSGLHTVADIFCCCCGQIVGWKYLQFSIRSLHMREAKSIKRGSLFLKAEEGLLMKLISPLNSILRAASA</sequence>
<evidence type="ECO:0000259" key="5">
    <source>
        <dbReference type="PROSITE" id="PS51792"/>
    </source>
</evidence>
<evidence type="ECO:0000313" key="7">
    <source>
        <dbReference type="RefSeq" id="XP_022634417.1"/>
    </source>
</evidence>
<dbReference type="AlphaFoldDB" id="A0A3Q0EW88"/>
<dbReference type="Proteomes" id="UP000087766">
    <property type="component" value="Chromosome 2"/>
</dbReference>
<proteinExistence type="inferred from homology"/>
<evidence type="ECO:0000256" key="1">
    <source>
        <dbReference type="ARBA" id="ARBA00005613"/>
    </source>
</evidence>
<organism evidence="6 7">
    <name type="scientific">Vigna radiata var. radiata</name>
    <name type="common">Mung bean</name>
    <name type="synonym">Phaseolus aureus</name>
    <dbReference type="NCBI Taxonomy" id="3916"/>
    <lineage>
        <taxon>Eukaryota</taxon>
        <taxon>Viridiplantae</taxon>
        <taxon>Streptophyta</taxon>
        <taxon>Embryophyta</taxon>
        <taxon>Tracheophyta</taxon>
        <taxon>Spermatophyta</taxon>
        <taxon>Magnoliopsida</taxon>
        <taxon>eudicotyledons</taxon>
        <taxon>Gunneridae</taxon>
        <taxon>Pentapetalae</taxon>
        <taxon>rosids</taxon>
        <taxon>fabids</taxon>
        <taxon>Fabales</taxon>
        <taxon>Fabaceae</taxon>
        <taxon>Papilionoideae</taxon>
        <taxon>50 kb inversion clade</taxon>
        <taxon>NPAAA clade</taxon>
        <taxon>indigoferoid/millettioid clade</taxon>
        <taxon>Phaseoleae</taxon>
        <taxon>Vigna</taxon>
    </lineage>
</organism>
<dbReference type="GO" id="GO:0046872">
    <property type="term" value="F:metal ion binding"/>
    <property type="evidence" value="ECO:0007669"/>
    <property type="project" value="UniProtKB-KW"/>
</dbReference>
<dbReference type="RefSeq" id="XP_022634417.1">
    <property type="nucleotide sequence ID" value="XM_022778696.1"/>
</dbReference>
<evidence type="ECO:0000256" key="3">
    <source>
        <dbReference type="ARBA" id="ARBA00022833"/>
    </source>
</evidence>
<reference evidence="7" key="2">
    <citation type="submission" date="2025-08" db="UniProtKB">
        <authorList>
            <consortium name="RefSeq"/>
        </authorList>
    </citation>
    <scope>IDENTIFICATION</scope>
    <source>
        <tissue evidence="7">Leaf</tissue>
    </source>
</reference>
<comment type="similarity">
    <text evidence="1 4">Belongs to the yippee family.</text>
</comment>
<dbReference type="GeneID" id="106756604"/>
<evidence type="ECO:0000256" key="4">
    <source>
        <dbReference type="RuleBase" id="RU110713"/>
    </source>
</evidence>
<evidence type="ECO:0000313" key="6">
    <source>
        <dbReference type="Proteomes" id="UP000087766"/>
    </source>
</evidence>
<accession>A0A3Q0EW88</accession>
<dbReference type="InterPro" id="IPR034751">
    <property type="entry name" value="Yippee"/>
</dbReference>
<dbReference type="Pfam" id="PF03226">
    <property type="entry name" value="Yippee-Mis18"/>
    <property type="match status" value="1"/>
</dbReference>
<gene>
    <name evidence="7" type="primary">LOC106756604</name>
</gene>
<dbReference type="InterPro" id="IPR004910">
    <property type="entry name" value="Yippee/Mis18/Cereblon"/>
</dbReference>
<name>A0A3Q0EW88_VIGRR</name>
<keyword evidence="6" id="KW-1185">Reference proteome</keyword>
<dbReference type="InterPro" id="IPR039058">
    <property type="entry name" value="Yippee_fam"/>
</dbReference>
<protein>
    <recommendedName>
        <fullName evidence="4">Protein yippee-like</fullName>
    </recommendedName>
</protein>
<feature type="domain" description="Yippee" evidence="5">
    <location>
        <begin position="12"/>
        <end position="109"/>
    </location>
</feature>
<dbReference type="PANTHER" id="PTHR13848">
    <property type="entry name" value="PROTEIN YIPPEE-LIKE CG15309-RELATED"/>
    <property type="match status" value="1"/>
</dbReference>
<evidence type="ECO:0000256" key="2">
    <source>
        <dbReference type="ARBA" id="ARBA00022723"/>
    </source>
</evidence>
<keyword evidence="2" id="KW-0479">Metal-binding</keyword>
<keyword evidence="3" id="KW-0862">Zinc</keyword>